<dbReference type="Proteomes" id="UP000646827">
    <property type="component" value="Unassembled WGS sequence"/>
</dbReference>
<dbReference type="InterPro" id="IPR052896">
    <property type="entry name" value="GGT-like_enzyme"/>
</dbReference>
<dbReference type="SUPFAM" id="SSF56235">
    <property type="entry name" value="N-terminal nucleophile aminohydrolases (Ntn hydrolases)"/>
    <property type="match status" value="1"/>
</dbReference>
<evidence type="ECO:0000313" key="1">
    <source>
        <dbReference type="EMBL" id="KAG2214582.1"/>
    </source>
</evidence>
<dbReference type="OrthoDB" id="2015213at2759"/>
<dbReference type="EMBL" id="JAEPRB010000606">
    <property type="protein sequence ID" value="KAG2214582.1"/>
    <property type="molecule type" value="Genomic_DNA"/>
</dbReference>
<dbReference type="Gene3D" id="1.10.246.130">
    <property type="match status" value="1"/>
</dbReference>
<dbReference type="Gene3D" id="3.60.20.40">
    <property type="match status" value="1"/>
</dbReference>
<gene>
    <name evidence="1" type="ORF">INT45_002549</name>
</gene>
<dbReference type="PANTHER" id="PTHR43881:SF1">
    <property type="entry name" value="GAMMA-GLUTAMYLTRANSPEPTIDASE (AFU_ORTHOLOGUE AFUA_4G13580)"/>
    <property type="match status" value="1"/>
</dbReference>
<organism evidence="1 2">
    <name type="scientific">Circinella minor</name>
    <dbReference type="NCBI Taxonomy" id="1195481"/>
    <lineage>
        <taxon>Eukaryota</taxon>
        <taxon>Fungi</taxon>
        <taxon>Fungi incertae sedis</taxon>
        <taxon>Mucoromycota</taxon>
        <taxon>Mucoromycotina</taxon>
        <taxon>Mucoromycetes</taxon>
        <taxon>Mucorales</taxon>
        <taxon>Lichtheimiaceae</taxon>
        <taxon>Circinella</taxon>
    </lineage>
</organism>
<reference evidence="1 2" key="1">
    <citation type="submission" date="2020-12" db="EMBL/GenBank/DDBJ databases">
        <title>Metabolic potential, ecology and presence of endohyphal bacteria is reflected in genomic diversity of Mucoromycotina.</title>
        <authorList>
            <person name="Muszewska A."/>
            <person name="Okrasinska A."/>
            <person name="Steczkiewicz K."/>
            <person name="Drgas O."/>
            <person name="Orlowska M."/>
            <person name="Perlinska-Lenart U."/>
            <person name="Aleksandrzak-Piekarczyk T."/>
            <person name="Szatraj K."/>
            <person name="Zielenkiewicz U."/>
            <person name="Pilsyk S."/>
            <person name="Malc E."/>
            <person name="Mieczkowski P."/>
            <person name="Kruszewska J.S."/>
            <person name="Biernat P."/>
            <person name="Pawlowska J."/>
        </authorList>
    </citation>
    <scope>NUCLEOTIDE SEQUENCE [LARGE SCALE GENOMIC DNA]</scope>
    <source>
        <strain evidence="1 2">CBS 142.35</strain>
    </source>
</reference>
<evidence type="ECO:0000313" key="2">
    <source>
        <dbReference type="Proteomes" id="UP000646827"/>
    </source>
</evidence>
<sequence length="284" mass="31758">MIEVMRLAFADTRYYVTDPQVDLPVATKKLLSKKYLSERAKLINFKKRNNTIEKGYPDRTCDTVYFSAVDKDGNACSFMSHIVPENCEFPIHNRGLNFLTVEGHPNCIGPSKRPYHTMIPAMITRKAHTSTNGDYKHELEACFGVMGAYAQPQAHVQVIMNLMHYLTNPQHTLDLPRICVSPPPSIGDTDHEFTVNLTNLNNCIVCIEDGMAPETIKQLEAMGHTCQLFKGYDRSIFGRGQIIRAKKRQGHRGINGKSSIVVLAAGSDPRGDGQAIPLHLLSKF</sequence>
<dbReference type="InterPro" id="IPR043137">
    <property type="entry name" value="GGT_ssub_C"/>
</dbReference>
<comment type="caution">
    <text evidence="1">The sequence shown here is derived from an EMBL/GenBank/DDBJ whole genome shotgun (WGS) entry which is preliminary data.</text>
</comment>
<accession>A0A8H7VDA0</accession>
<dbReference type="PANTHER" id="PTHR43881">
    <property type="entry name" value="GAMMA-GLUTAMYLTRANSPEPTIDASE (AFU_ORTHOLOGUE AFUA_4G13580)"/>
    <property type="match status" value="1"/>
</dbReference>
<proteinExistence type="predicted"/>
<name>A0A8H7VDA0_9FUNG</name>
<dbReference type="InterPro" id="IPR029055">
    <property type="entry name" value="Ntn_hydrolases_N"/>
</dbReference>
<protein>
    <submittedName>
        <fullName evidence="1">Uncharacterized protein</fullName>
    </submittedName>
</protein>
<dbReference type="InterPro" id="IPR043138">
    <property type="entry name" value="GGT_lsub"/>
</dbReference>
<dbReference type="AlphaFoldDB" id="A0A8H7VDA0"/>
<dbReference type="Pfam" id="PF01019">
    <property type="entry name" value="G_glu_transpept"/>
    <property type="match status" value="1"/>
</dbReference>
<keyword evidence="2" id="KW-1185">Reference proteome</keyword>